<proteinExistence type="predicted"/>
<dbReference type="RefSeq" id="WP_145364798.1">
    <property type="nucleotide sequence ID" value="NZ_CP036268.1"/>
</dbReference>
<dbReference type="OrthoDB" id="9146593at2"/>
<dbReference type="AlphaFoldDB" id="A0A517R4B8"/>
<dbReference type="PROSITE" id="PS51318">
    <property type="entry name" value="TAT"/>
    <property type="match status" value="1"/>
</dbReference>
<evidence type="ECO:0000313" key="1">
    <source>
        <dbReference type="EMBL" id="QDT38717.1"/>
    </source>
</evidence>
<accession>A0A517R4B8</accession>
<dbReference type="InterPro" id="IPR006311">
    <property type="entry name" value="TAT_signal"/>
</dbReference>
<protein>
    <recommendedName>
        <fullName evidence="3">DUF1552 domain-containing protein</fullName>
    </recommendedName>
</protein>
<name>A0A517R4B8_9PLAN</name>
<reference evidence="1 2" key="1">
    <citation type="submission" date="2019-02" db="EMBL/GenBank/DDBJ databases">
        <title>Deep-cultivation of Planctomycetes and their phenomic and genomic characterization uncovers novel biology.</title>
        <authorList>
            <person name="Wiegand S."/>
            <person name="Jogler M."/>
            <person name="Boedeker C."/>
            <person name="Pinto D."/>
            <person name="Vollmers J."/>
            <person name="Rivas-Marin E."/>
            <person name="Kohn T."/>
            <person name="Peeters S.H."/>
            <person name="Heuer A."/>
            <person name="Rast P."/>
            <person name="Oberbeckmann S."/>
            <person name="Bunk B."/>
            <person name="Jeske O."/>
            <person name="Meyerdierks A."/>
            <person name="Storesund J.E."/>
            <person name="Kallscheuer N."/>
            <person name="Luecker S."/>
            <person name="Lage O.M."/>
            <person name="Pohl T."/>
            <person name="Merkel B.J."/>
            <person name="Hornburger P."/>
            <person name="Mueller R.-W."/>
            <person name="Bruemmer F."/>
            <person name="Labrenz M."/>
            <person name="Spormann A.M."/>
            <person name="Op den Camp H."/>
            <person name="Overmann J."/>
            <person name="Amann R."/>
            <person name="Jetten M.S.M."/>
            <person name="Mascher T."/>
            <person name="Medema M.H."/>
            <person name="Devos D.P."/>
            <person name="Kaster A.-K."/>
            <person name="Ovreas L."/>
            <person name="Rohde M."/>
            <person name="Galperin M.Y."/>
            <person name="Jogler C."/>
        </authorList>
    </citation>
    <scope>NUCLEOTIDE SEQUENCE [LARGE SCALE GENOMIC DNA]</scope>
    <source>
        <strain evidence="1 2">Pan189</strain>
    </source>
</reference>
<dbReference type="Pfam" id="PF07586">
    <property type="entry name" value="HXXSHH"/>
    <property type="match status" value="1"/>
</dbReference>
<dbReference type="KEGG" id="svp:Pan189_31140"/>
<gene>
    <name evidence="1" type="ORF">Pan189_31140</name>
</gene>
<evidence type="ECO:0000313" key="2">
    <source>
        <dbReference type="Proteomes" id="UP000317318"/>
    </source>
</evidence>
<keyword evidence="2" id="KW-1185">Reference proteome</keyword>
<organism evidence="1 2">
    <name type="scientific">Stratiformator vulcanicus</name>
    <dbReference type="NCBI Taxonomy" id="2527980"/>
    <lineage>
        <taxon>Bacteria</taxon>
        <taxon>Pseudomonadati</taxon>
        <taxon>Planctomycetota</taxon>
        <taxon>Planctomycetia</taxon>
        <taxon>Planctomycetales</taxon>
        <taxon>Planctomycetaceae</taxon>
        <taxon>Stratiformator</taxon>
    </lineage>
</organism>
<dbReference type="EMBL" id="CP036268">
    <property type="protein sequence ID" value="QDT38717.1"/>
    <property type="molecule type" value="Genomic_DNA"/>
</dbReference>
<dbReference type="InterPro" id="IPR011447">
    <property type="entry name" value="DUF1552"/>
</dbReference>
<sequence length="448" mass="49159">MNHSISRRTVLRGSSSIIALPLLDSLASADRGTESQQSPVRSVFLFTQSGVWMEEFTPAKTGTKSQWELSPTLEPLADLKPHVSVLSGLRHANAFKRNPVVNRHSQDNQCHLTAADLGRIPGVAARNSVSIDQVMSRSIGDKTRLPTLNLSINRSSISFSENGSASPSEHRPEIIFDRLFGERSQDSLAKLEALHRRNKSILDSVSEQTSSLNRRLGQSDREKLDEYLFQVREVEQRLAIEREWASKGPVPAPAGATAPKGVPKSRNEHVRTLMDLIVLALQTDQTRIVTFWLGEMGCQYPEIGCPDGYHGYTHGATGSEVARSKMVAVDRQRVDHFAYLLEKMRNVDEGGHDLLYHSMVHYGAGMGSRHGEGEPDGDHLANLLAGHGGGALSPDRHVDFRDYDNIGVPGNYAASGRQPLANLYVRMAQIAGCPVDSFVDSDGPLSDI</sequence>
<evidence type="ECO:0008006" key="3">
    <source>
        <dbReference type="Google" id="ProtNLM"/>
    </source>
</evidence>
<dbReference type="Proteomes" id="UP000317318">
    <property type="component" value="Chromosome"/>
</dbReference>